<accession>A0A1Y0ENY3</accession>
<evidence type="ECO:0000313" key="2">
    <source>
        <dbReference type="Proteomes" id="UP000196138"/>
    </source>
</evidence>
<dbReference type="KEGG" id="cser:CCO03_11930"/>
<dbReference type="AlphaFoldDB" id="A0A1Y0ENY3"/>
<keyword evidence="2" id="KW-1185">Reference proteome</keyword>
<name>A0A1Y0ENY3_9BURK</name>
<dbReference type="EMBL" id="CP021455">
    <property type="protein sequence ID" value="ARU05296.1"/>
    <property type="molecule type" value="Genomic_DNA"/>
</dbReference>
<proteinExistence type="predicted"/>
<dbReference type="PANTHER" id="PTHR39166:SF1">
    <property type="entry name" value="BLL1166 PROTEIN"/>
    <property type="match status" value="1"/>
</dbReference>
<organism evidence="1 2">
    <name type="scientific">Comamonas serinivorans</name>
    <dbReference type="NCBI Taxonomy" id="1082851"/>
    <lineage>
        <taxon>Bacteria</taxon>
        <taxon>Pseudomonadati</taxon>
        <taxon>Pseudomonadota</taxon>
        <taxon>Betaproteobacteria</taxon>
        <taxon>Burkholderiales</taxon>
        <taxon>Comamonadaceae</taxon>
        <taxon>Comamonas</taxon>
    </lineage>
</organism>
<dbReference type="OrthoDB" id="9805247at2"/>
<gene>
    <name evidence="1" type="ORF">CCO03_11930</name>
</gene>
<dbReference type="InterPro" id="IPR009267">
    <property type="entry name" value="NTP_transf_6"/>
</dbReference>
<protein>
    <recommendedName>
        <fullName evidence="3">Nucleotidyltransferase family protein</fullName>
    </recommendedName>
</protein>
<evidence type="ECO:0008006" key="3">
    <source>
        <dbReference type="Google" id="ProtNLM"/>
    </source>
</evidence>
<dbReference type="Pfam" id="PF06042">
    <property type="entry name" value="NTP_transf_6"/>
    <property type="match status" value="1"/>
</dbReference>
<dbReference type="PANTHER" id="PTHR39166">
    <property type="entry name" value="BLL1166 PROTEIN"/>
    <property type="match status" value="1"/>
</dbReference>
<evidence type="ECO:0000313" key="1">
    <source>
        <dbReference type="EMBL" id="ARU05296.1"/>
    </source>
</evidence>
<reference evidence="1 2" key="1">
    <citation type="submission" date="2017-05" db="EMBL/GenBank/DDBJ databases">
        <authorList>
            <person name="Song R."/>
            <person name="Chenine A.L."/>
            <person name="Ruprecht R.M."/>
        </authorList>
    </citation>
    <scope>NUCLEOTIDE SEQUENCE [LARGE SCALE GENOMIC DNA]</scope>
    <source>
        <strain evidence="1 2">DSM 26136</strain>
    </source>
</reference>
<dbReference type="Proteomes" id="UP000196138">
    <property type="component" value="Chromosome"/>
</dbReference>
<sequence length="175" mass="19557">MSADDVLRLVRRNPVNAALPQCHLVAGCVFQAVWNARSGRAVDWGVRDHDVFYFDAADVSWAAEDAVIRQAERAFADLPARIEVRNQARVHLWYRQRFGGGYPQLSSAREGIDRYLVACTCMGVDAATGALYTPNGLDELVQGVLRLNPLTPQPELFAAKADSYRTRWPWLRLAA</sequence>